<reference evidence="1" key="1">
    <citation type="submission" date="2023-03" db="EMBL/GenBank/DDBJ databases">
        <title>Massive genome expansion in bonnet fungi (Mycena s.s.) driven by repeated elements and novel gene families across ecological guilds.</title>
        <authorList>
            <consortium name="Lawrence Berkeley National Laboratory"/>
            <person name="Harder C.B."/>
            <person name="Miyauchi S."/>
            <person name="Viragh M."/>
            <person name="Kuo A."/>
            <person name="Thoen E."/>
            <person name="Andreopoulos B."/>
            <person name="Lu D."/>
            <person name="Skrede I."/>
            <person name="Drula E."/>
            <person name="Henrissat B."/>
            <person name="Morin E."/>
            <person name="Kohler A."/>
            <person name="Barry K."/>
            <person name="LaButti K."/>
            <person name="Morin E."/>
            <person name="Salamov A."/>
            <person name="Lipzen A."/>
            <person name="Mereny Z."/>
            <person name="Hegedus B."/>
            <person name="Baldrian P."/>
            <person name="Stursova M."/>
            <person name="Weitz H."/>
            <person name="Taylor A."/>
            <person name="Grigoriev I.V."/>
            <person name="Nagy L.G."/>
            <person name="Martin F."/>
            <person name="Kauserud H."/>
        </authorList>
    </citation>
    <scope>NUCLEOTIDE SEQUENCE</scope>
    <source>
        <strain evidence="1">9144</strain>
    </source>
</reference>
<accession>A0AAD6VE96</accession>
<gene>
    <name evidence="1" type="ORF">GGX14DRAFT_534764</name>
</gene>
<proteinExistence type="predicted"/>
<dbReference type="EMBL" id="JARJCW010000028">
    <property type="protein sequence ID" value="KAJ7210464.1"/>
    <property type="molecule type" value="Genomic_DNA"/>
</dbReference>
<comment type="caution">
    <text evidence="1">The sequence shown here is derived from an EMBL/GenBank/DDBJ whole genome shotgun (WGS) entry which is preliminary data.</text>
</comment>
<name>A0AAD6VE96_9AGAR</name>
<dbReference type="AlphaFoldDB" id="A0AAD6VE96"/>
<organism evidence="1 2">
    <name type="scientific">Mycena pura</name>
    <dbReference type="NCBI Taxonomy" id="153505"/>
    <lineage>
        <taxon>Eukaryota</taxon>
        <taxon>Fungi</taxon>
        <taxon>Dikarya</taxon>
        <taxon>Basidiomycota</taxon>
        <taxon>Agaricomycotina</taxon>
        <taxon>Agaricomycetes</taxon>
        <taxon>Agaricomycetidae</taxon>
        <taxon>Agaricales</taxon>
        <taxon>Marasmiineae</taxon>
        <taxon>Mycenaceae</taxon>
        <taxon>Mycena</taxon>
    </lineage>
</organism>
<sequence>MANLIRSSKPGRNWTAGELLAYNITVEVMQPEAFFGPEANPSLDNLDPKILTAPAGVELESPDVSDYTTRYLHYLNHAADVRQEKVIDGFAKETLDLLGFSERNILLGSSPSPYAARPKEVERTQSDVCLLHHPNLLEDKTPIISSGAQVIAAFQFNNARRKSLGRASLLIIHDKSLHHDSPCPATDGMGDIEYRRLALQRFLSFKKLAKSHWEAISR</sequence>
<evidence type="ECO:0000313" key="1">
    <source>
        <dbReference type="EMBL" id="KAJ7210464.1"/>
    </source>
</evidence>
<evidence type="ECO:0000313" key="2">
    <source>
        <dbReference type="Proteomes" id="UP001219525"/>
    </source>
</evidence>
<protein>
    <submittedName>
        <fullName evidence="1">Uncharacterized protein</fullName>
    </submittedName>
</protein>
<dbReference type="Proteomes" id="UP001219525">
    <property type="component" value="Unassembled WGS sequence"/>
</dbReference>
<keyword evidence="2" id="KW-1185">Reference proteome</keyword>